<dbReference type="InterPro" id="IPR050365">
    <property type="entry name" value="TIM50"/>
</dbReference>
<dbReference type="PANTHER" id="PTHR12210">
    <property type="entry name" value="DULLARD PROTEIN PHOSPHATASE"/>
    <property type="match status" value="1"/>
</dbReference>
<organism evidence="4">
    <name type="scientific">Chloropicon roscoffensis</name>
    <dbReference type="NCBI Taxonomy" id="1461544"/>
    <lineage>
        <taxon>Eukaryota</taxon>
        <taxon>Viridiplantae</taxon>
        <taxon>Chlorophyta</taxon>
        <taxon>Chloropicophyceae</taxon>
        <taxon>Chloropicales</taxon>
        <taxon>Chloropicaceae</taxon>
        <taxon>Chloropicon</taxon>
    </lineage>
</organism>
<evidence type="ECO:0000256" key="1">
    <source>
        <dbReference type="RuleBase" id="RU365079"/>
    </source>
</evidence>
<dbReference type="Gene3D" id="3.40.50.1000">
    <property type="entry name" value="HAD superfamily/HAD-like"/>
    <property type="match status" value="1"/>
</dbReference>
<keyword evidence="1" id="KW-0809">Transit peptide</keyword>
<dbReference type="InterPro" id="IPR036412">
    <property type="entry name" value="HAD-like_sf"/>
</dbReference>
<dbReference type="PROSITE" id="PS50969">
    <property type="entry name" value="FCP1"/>
    <property type="match status" value="1"/>
</dbReference>
<keyword evidence="1" id="KW-0811">Translocation</keyword>
<dbReference type="Pfam" id="PF03031">
    <property type="entry name" value="NIF"/>
    <property type="match status" value="1"/>
</dbReference>
<evidence type="ECO:0000313" key="4">
    <source>
        <dbReference type="EMBL" id="CAE0191390.1"/>
    </source>
</evidence>
<dbReference type="GO" id="GO:0005744">
    <property type="term" value="C:TIM23 mitochondrial import inner membrane translocase complex"/>
    <property type="evidence" value="ECO:0007669"/>
    <property type="project" value="UniProtKB-UniRule"/>
</dbReference>
<protein>
    <recommendedName>
        <fullName evidence="1">Mitochondrial import inner membrane translocase subunit TIM50</fullName>
    </recommendedName>
</protein>
<gene>
    <name evidence="4" type="ORF">CROS1456_LOCUS4480</name>
</gene>
<dbReference type="PROSITE" id="PS51382">
    <property type="entry name" value="SPX"/>
    <property type="match status" value="1"/>
</dbReference>
<comment type="function">
    <text evidence="1">Essential component of the TIM23 complex, a complex that mediates the translocation of transit peptide-containing proteins across the mitochondrial inner membrane.</text>
</comment>
<sequence length="410" mass="45603">MKFGKQLDRQLREKWRPFYVSYKRLKGILKGVAGSGRGSSTFHAALREETARCSAFFVEKLEELEATLEAAAGDGDQSAAAFVEILELRRFGFLNFMAVTKAVKKHNKVAPCTLISAASVLLHQSFFSSPRLEAMAQRAESYLQHKGKAMERFSERERPATMGGAPPGLGVMNLQAPERLTVVLDLDHTLIFSVSRKSRLWRQQADNLSWSIVMDHQPEPVCVFPRPGLVDFLQALSGGCDLVIFTAGIEPYASPIIDKIEVVSGVKFSRRLYRRDTTRCPWCATVKDLSVLGTDLARTVLLDDNPLSFSLNPANAVPVLPWTGGVEDGDYLLEQLLPVVRDLQERVDVRPYLQQKYAMSTWFSKCGVPIPGIQQAAQGSGVEDASRSFQGMQDLIDRMARRRPVVAARV</sequence>
<accession>A0A7S3FP79</accession>
<feature type="domain" description="FCP1 homology" evidence="2">
    <location>
        <begin position="175"/>
        <end position="343"/>
    </location>
</feature>
<reference evidence="4" key="1">
    <citation type="submission" date="2021-01" db="EMBL/GenBank/DDBJ databases">
        <authorList>
            <person name="Corre E."/>
            <person name="Pelletier E."/>
            <person name="Niang G."/>
            <person name="Scheremetjew M."/>
            <person name="Finn R."/>
            <person name="Kale V."/>
            <person name="Holt S."/>
            <person name="Cochrane G."/>
            <person name="Meng A."/>
            <person name="Brown T."/>
            <person name="Cohen L."/>
        </authorList>
    </citation>
    <scope>NUCLEOTIDE SEQUENCE</scope>
    <source>
        <strain evidence="4">RCC1871</strain>
    </source>
</reference>
<dbReference type="InterPro" id="IPR004274">
    <property type="entry name" value="FCP1_dom"/>
</dbReference>
<comment type="subcellular location">
    <subcellularLocation>
        <location evidence="1">Mitochondrion inner membrane</location>
        <topology evidence="1">Single-pass membrane protein</topology>
    </subcellularLocation>
</comment>
<name>A0A7S3FP79_9CHLO</name>
<evidence type="ECO:0000259" key="3">
    <source>
        <dbReference type="PROSITE" id="PS51382"/>
    </source>
</evidence>
<dbReference type="InterPro" id="IPR023214">
    <property type="entry name" value="HAD_sf"/>
</dbReference>
<dbReference type="AlphaFoldDB" id="A0A7S3FP79"/>
<evidence type="ECO:0000259" key="2">
    <source>
        <dbReference type="PROSITE" id="PS50969"/>
    </source>
</evidence>
<feature type="domain" description="SPX" evidence="3">
    <location>
        <begin position="1"/>
        <end position="120"/>
    </location>
</feature>
<dbReference type="CDD" id="cd07521">
    <property type="entry name" value="HAD_FCP1-like"/>
    <property type="match status" value="1"/>
</dbReference>
<keyword evidence="1" id="KW-0496">Mitochondrion</keyword>
<dbReference type="CDD" id="cd14447">
    <property type="entry name" value="SPX"/>
    <property type="match status" value="1"/>
</dbReference>
<keyword evidence="1" id="KW-0653">Protein transport</keyword>
<comment type="similarity">
    <text evidence="1">Belongs to the TIM50 family.</text>
</comment>
<dbReference type="EMBL" id="HBHZ01005798">
    <property type="protein sequence ID" value="CAE0191390.1"/>
    <property type="molecule type" value="Transcribed_RNA"/>
</dbReference>
<keyword evidence="1" id="KW-0813">Transport</keyword>
<comment type="subunit">
    <text evidence="1">Component of the TIM23 complex.</text>
</comment>
<dbReference type="SUPFAM" id="SSF56784">
    <property type="entry name" value="HAD-like"/>
    <property type="match status" value="1"/>
</dbReference>
<proteinExistence type="inferred from homology"/>
<dbReference type="GO" id="GO:0015031">
    <property type="term" value="P:protein transport"/>
    <property type="evidence" value="ECO:0007669"/>
    <property type="project" value="UniProtKB-KW"/>
</dbReference>
<dbReference type="SMART" id="SM00577">
    <property type="entry name" value="CPDc"/>
    <property type="match status" value="1"/>
</dbReference>
<dbReference type="InterPro" id="IPR004331">
    <property type="entry name" value="SPX_dom"/>
</dbReference>